<evidence type="ECO:0000313" key="6">
    <source>
        <dbReference type="Proteomes" id="UP000886611"/>
    </source>
</evidence>
<dbReference type="PRINTS" id="PR00080">
    <property type="entry name" value="SDRFAMILY"/>
</dbReference>
<sequence length="884" mass="101253">MSQRLTREERIEIVLMSGERSNRVIAADFNARHPTRPPISHATVSKLLAKFRETGSVLDLPKCGRMKTVTNEETSVAVLASFSKSPQCSTRRMSLESGISRTSLRRILATHKWHPYKLQLLQHLNEDDPDRRTEFAEWAKQKLEQDPQFTQKILFSDEANFYVNGEVNKQNHRYWSDTNPHWIDPSKTVGTKIDDTLCMVLAACAFLTALVWFVRDSLRISDIGRKRVFITGCDSGFGNQLAKQLDHQGFHVIASCLTEKGAAELKTTATPRLKTVLLNVVDGKNIDEAVEFVKAEVGEKGLWGLVNNAGILLALPPTDWIQIESFRKVIDVNLLGTIEVTLKFLPLVKKARGRIVNVSSIMGRLAFGGGGYCISKFGVESFSDTLRKDMKHFDIKVSIIEPGFFKTQITNLEPIEKELRSLWSALTPEIKGSYGSDYIDRYIKVQKTSMNLLLSSKTSHVTDCMQHALTAKYPRTRYGAGWDAKLFWLPLSYLPTALTDRVVRSLMPEPAEPGMFHIALCFVGSVAGNVIYLELVSDQRDIDEGQIFDEDTVSDYTSGGEDVHNDSLSKEDLCDLPLDEETEKRILRSRIEEQSFLICSLKVRADEVLLRCQCLEKINTDLDKMKDDMERDLKSEKKKSSQLEDRFLSLATNHQEIIKYKDEYKRQNADLKKENERLKSENMSLFSSKLEEQKHMAAQLTEELKKCKEQFTKLDNEYRKKSSDFEIVNKQYLSESDSLKKELKESKERCRKLDATLKQNAEKSAQKEAELQHKLQVAVKEKEELLELSMQRGKLIEEKQSEIDQLENDIDEIDDARKKAEKRFEKEASIVNADLRVQELQSQLEESQVNYSELSKEYEAYKKHSSDLLMKEKELNAKLRHMIK</sequence>
<feature type="non-terminal residue" evidence="5">
    <location>
        <position position="1"/>
    </location>
</feature>
<gene>
    <name evidence="5" type="primary">Rdh7_4</name>
    <name evidence="5" type="ORF">GTO96_0019892</name>
</gene>
<dbReference type="InterPro" id="IPR036397">
    <property type="entry name" value="RNaseH_sf"/>
</dbReference>
<dbReference type="AlphaFoldDB" id="A0A8X7X037"/>
<protein>
    <submittedName>
        <fullName evidence="5">RDH7 dehydrogenase</fullName>
    </submittedName>
</protein>
<dbReference type="SUPFAM" id="SSF51735">
    <property type="entry name" value="NAD(P)-binding Rossmann-fold domains"/>
    <property type="match status" value="1"/>
</dbReference>
<dbReference type="GO" id="GO:0008202">
    <property type="term" value="P:steroid metabolic process"/>
    <property type="evidence" value="ECO:0007669"/>
    <property type="project" value="TreeGrafter"/>
</dbReference>
<feature type="transmembrane region" description="Helical" evidence="4">
    <location>
        <begin position="196"/>
        <end position="214"/>
    </location>
</feature>
<dbReference type="Gene3D" id="3.40.50.720">
    <property type="entry name" value="NAD(P)-binding Rossmann-like Domain"/>
    <property type="match status" value="1"/>
</dbReference>
<dbReference type="PANTHER" id="PTHR43313">
    <property type="entry name" value="SHORT-CHAIN DEHYDROGENASE/REDUCTASE FAMILY 9C"/>
    <property type="match status" value="1"/>
</dbReference>
<dbReference type="InterPro" id="IPR020904">
    <property type="entry name" value="Sc_DH/Rdtase_CS"/>
</dbReference>
<dbReference type="PRINTS" id="PR00081">
    <property type="entry name" value="GDHRDH"/>
</dbReference>
<dbReference type="PANTHER" id="PTHR43313:SF47">
    <property type="entry name" value="RETINOL DEHYDROGENASE 7"/>
    <property type="match status" value="1"/>
</dbReference>
<dbReference type="InterPro" id="IPR009057">
    <property type="entry name" value="Homeodomain-like_sf"/>
</dbReference>
<name>A0A8X7X037_POLSE</name>
<dbReference type="InterPro" id="IPR002347">
    <property type="entry name" value="SDR_fam"/>
</dbReference>
<dbReference type="FunFam" id="3.40.50.720:FF:000074">
    <property type="entry name" value="Retinol dehydrogenase type 1"/>
    <property type="match status" value="1"/>
</dbReference>
<dbReference type="GO" id="GO:0016491">
    <property type="term" value="F:oxidoreductase activity"/>
    <property type="evidence" value="ECO:0007669"/>
    <property type="project" value="UniProtKB-KW"/>
</dbReference>
<dbReference type="EMBL" id="JAATIS010005477">
    <property type="protein sequence ID" value="KAG2459290.1"/>
    <property type="molecule type" value="Genomic_DNA"/>
</dbReference>
<organism evidence="5 6">
    <name type="scientific">Polypterus senegalus</name>
    <name type="common">Senegal bichir</name>
    <dbReference type="NCBI Taxonomy" id="55291"/>
    <lineage>
        <taxon>Eukaryota</taxon>
        <taxon>Metazoa</taxon>
        <taxon>Chordata</taxon>
        <taxon>Craniata</taxon>
        <taxon>Vertebrata</taxon>
        <taxon>Euteleostomi</taxon>
        <taxon>Actinopterygii</taxon>
        <taxon>Polypteriformes</taxon>
        <taxon>Polypteridae</taxon>
        <taxon>Polypterus</taxon>
    </lineage>
</organism>
<comment type="similarity">
    <text evidence="1">Belongs to the short-chain dehydrogenases/reductases (SDR) family.</text>
</comment>
<evidence type="ECO:0000256" key="4">
    <source>
        <dbReference type="SAM" id="Phobius"/>
    </source>
</evidence>
<evidence type="ECO:0000256" key="2">
    <source>
        <dbReference type="ARBA" id="ARBA00023002"/>
    </source>
</evidence>
<keyword evidence="2" id="KW-0560">Oxidoreductase</keyword>
<dbReference type="Proteomes" id="UP000886611">
    <property type="component" value="Unassembled WGS sequence"/>
</dbReference>
<keyword evidence="3" id="KW-0175">Coiled coil</keyword>
<accession>A0A8X7X037</accession>
<reference evidence="5 6" key="1">
    <citation type="journal article" date="2021" name="Cell">
        <title>Tracing the genetic footprints of vertebrate landing in non-teleost ray-finned fishes.</title>
        <authorList>
            <person name="Bi X."/>
            <person name="Wang K."/>
            <person name="Yang L."/>
            <person name="Pan H."/>
            <person name="Jiang H."/>
            <person name="Wei Q."/>
            <person name="Fang M."/>
            <person name="Yu H."/>
            <person name="Zhu C."/>
            <person name="Cai Y."/>
            <person name="He Y."/>
            <person name="Gan X."/>
            <person name="Zeng H."/>
            <person name="Yu D."/>
            <person name="Zhu Y."/>
            <person name="Jiang H."/>
            <person name="Qiu Q."/>
            <person name="Yang H."/>
            <person name="Zhang Y.E."/>
            <person name="Wang W."/>
            <person name="Zhu M."/>
            <person name="He S."/>
            <person name="Zhang G."/>
        </authorList>
    </citation>
    <scope>NUCLEOTIDE SEQUENCE [LARGE SCALE GENOMIC DNA]</scope>
    <source>
        <strain evidence="5">Bchr_013</strain>
    </source>
</reference>
<comment type="caution">
    <text evidence="5">The sequence shown here is derived from an EMBL/GenBank/DDBJ whole genome shotgun (WGS) entry which is preliminary data.</text>
</comment>
<proteinExistence type="inferred from homology"/>
<keyword evidence="4" id="KW-0472">Membrane</keyword>
<dbReference type="Gene3D" id="3.30.420.10">
    <property type="entry name" value="Ribonuclease H-like superfamily/Ribonuclease H"/>
    <property type="match status" value="1"/>
</dbReference>
<dbReference type="InterPro" id="IPR036291">
    <property type="entry name" value="NAD(P)-bd_dom_sf"/>
</dbReference>
<feature type="coiled-coil region" evidence="3">
    <location>
        <begin position="619"/>
        <end position="864"/>
    </location>
</feature>
<dbReference type="Pfam" id="PF00106">
    <property type="entry name" value="adh_short"/>
    <property type="match status" value="1"/>
</dbReference>
<evidence type="ECO:0000256" key="1">
    <source>
        <dbReference type="ARBA" id="ARBA00006484"/>
    </source>
</evidence>
<dbReference type="GO" id="GO:0003676">
    <property type="term" value="F:nucleic acid binding"/>
    <property type="evidence" value="ECO:0007669"/>
    <property type="project" value="InterPro"/>
</dbReference>
<feature type="non-terminal residue" evidence="5">
    <location>
        <position position="884"/>
    </location>
</feature>
<evidence type="ECO:0000313" key="5">
    <source>
        <dbReference type="EMBL" id="KAG2459290.1"/>
    </source>
</evidence>
<keyword evidence="6" id="KW-1185">Reference proteome</keyword>
<keyword evidence="4" id="KW-1133">Transmembrane helix</keyword>
<keyword evidence="4" id="KW-0812">Transmembrane</keyword>
<evidence type="ECO:0000256" key="3">
    <source>
        <dbReference type="SAM" id="Coils"/>
    </source>
</evidence>
<dbReference type="SUPFAM" id="SSF46689">
    <property type="entry name" value="Homeodomain-like"/>
    <property type="match status" value="1"/>
</dbReference>
<dbReference type="PROSITE" id="PS00061">
    <property type="entry name" value="ADH_SHORT"/>
    <property type="match status" value="1"/>
</dbReference>